<keyword evidence="10" id="KW-1185">Reference proteome</keyword>
<evidence type="ECO:0000256" key="7">
    <source>
        <dbReference type="ARBA" id="ARBA00022840"/>
    </source>
</evidence>
<dbReference type="SUPFAM" id="SSF55785">
    <property type="entry name" value="PYP-like sensor domain (PAS domain)"/>
    <property type="match status" value="1"/>
</dbReference>
<dbReference type="SUPFAM" id="SSF47661">
    <property type="entry name" value="t-snare proteins"/>
    <property type="match status" value="1"/>
</dbReference>
<comment type="catalytic activity">
    <reaction evidence="1">
        <text>ATP + protein L-histidine = ADP + protein N-phospho-L-histidine.</text>
        <dbReference type="EC" id="2.7.13.3"/>
    </reaction>
</comment>
<dbReference type="InterPro" id="IPR010989">
    <property type="entry name" value="SNARE"/>
</dbReference>
<keyword evidence="5" id="KW-0547">Nucleotide-binding</keyword>
<dbReference type="Gene3D" id="3.30.565.10">
    <property type="entry name" value="Histidine kinase-like ATPase, C-terminal domain"/>
    <property type="match status" value="1"/>
</dbReference>
<reference evidence="9 10" key="1">
    <citation type="submission" date="2017-12" db="EMBL/GenBank/DDBJ databases">
        <title>The draft genome sequence of Brumimicrobium saltpan LHR20.</title>
        <authorList>
            <person name="Do Z.-J."/>
            <person name="Luo H.-R."/>
        </authorList>
    </citation>
    <scope>NUCLEOTIDE SEQUENCE [LARGE SCALE GENOMIC DNA]</scope>
    <source>
        <strain evidence="9 10">LHR20</strain>
    </source>
</reference>
<dbReference type="GO" id="GO:0016020">
    <property type="term" value="C:membrane"/>
    <property type="evidence" value="ECO:0007669"/>
    <property type="project" value="InterPro"/>
</dbReference>
<dbReference type="InterPro" id="IPR000014">
    <property type="entry name" value="PAS"/>
</dbReference>
<dbReference type="PANTHER" id="PTHR41523:SF8">
    <property type="entry name" value="ETHYLENE RESPONSE SENSOR PROTEIN"/>
    <property type="match status" value="1"/>
</dbReference>
<dbReference type="CDD" id="cd00130">
    <property type="entry name" value="PAS"/>
    <property type="match status" value="1"/>
</dbReference>
<evidence type="ECO:0000256" key="6">
    <source>
        <dbReference type="ARBA" id="ARBA00022777"/>
    </source>
</evidence>
<evidence type="ECO:0000256" key="1">
    <source>
        <dbReference type="ARBA" id="ARBA00000085"/>
    </source>
</evidence>
<evidence type="ECO:0000256" key="4">
    <source>
        <dbReference type="ARBA" id="ARBA00022679"/>
    </source>
</evidence>
<evidence type="ECO:0000313" key="10">
    <source>
        <dbReference type="Proteomes" id="UP000236654"/>
    </source>
</evidence>
<feature type="domain" description="PAS" evidence="8">
    <location>
        <begin position="197"/>
        <end position="237"/>
    </location>
</feature>
<protein>
    <recommendedName>
        <fullName evidence="2">histidine kinase</fullName>
        <ecNumber evidence="2">2.7.13.3</ecNumber>
    </recommendedName>
</protein>
<keyword evidence="4" id="KW-0808">Transferase</keyword>
<evidence type="ECO:0000313" key="9">
    <source>
        <dbReference type="EMBL" id="PKR80917.1"/>
    </source>
</evidence>
<dbReference type="OrthoDB" id="9804645at2"/>
<dbReference type="Pfam" id="PF07568">
    <property type="entry name" value="HisKA_2"/>
    <property type="match status" value="1"/>
</dbReference>
<dbReference type="NCBIfam" id="TIGR00229">
    <property type="entry name" value="sensory_box"/>
    <property type="match status" value="1"/>
</dbReference>
<keyword evidence="3" id="KW-0597">Phosphoprotein</keyword>
<dbReference type="Gene3D" id="3.30.450.20">
    <property type="entry name" value="PAS domain"/>
    <property type="match status" value="2"/>
</dbReference>
<dbReference type="SMART" id="SM00091">
    <property type="entry name" value="PAS"/>
    <property type="match status" value="1"/>
</dbReference>
<dbReference type="SUPFAM" id="SSF55874">
    <property type="entry name" value="ATPase domain of HSP90 chaperone/DNA topoisomerase II/histidine kinase"/>
    <property type="match status" value="1"/>
</dbReference>
<dbReference type="InterPro" id="IPR011495">
    <property type="entry name" value="Sig_transdc_His_kin_sub2_dim/P"/>
</dbReference>
<dbReference type="InterPro" id="IPR013655">
    <property type="entry name" value="PAS_fold_3"/>
</dbReference>
<dbReference type="Pfam" id="PF08447">
    <property type="entry name" value="PAS_3"/>
    <property type="match status" value="1"/>
</dbReference>
<keyword evidence="7" id="KW-0067">ATP-binding</keyword>
<evidence type="ECO:0000256" key="2">
    <source>
        <dbReference type="ARBA" id="ARBA00012438"/>
    </source>
</evidence>
<proteinExistence type="predicted"/>
<comment type="caution">
    <text evidence="9">The sequence shown here is derived from an EMBL/GenBank/DDBJ whole genome shotgun (WGS) entry which is preliminary data.</text>
</comment>
<evidence type="ECO:0000259" key="8">
    <source>
        <dbReference type="PROSITE" id="PS50112"/>
    </source>
</evidence>
<dbReference type="EMBL" id="PJNI01000007">
    <property type="protein sequence ID" value="PKR80917.1"/>
    <property type="molecule type" value="Genomic_DNA"/>
</dbReference>
<name>A0A2I0R2W5_9FLAO</name>
<dbReference type="Proteomes" id="UP000236654">
    <property type="component" value="Unassembled WGS sequence"/>
</dbReference>
<dbReference type="GO" id="GO:0016192">
    <property type="term" value="P:vesicle-mediated transport"/>
    <property type="evidence" value="ECO:0007669"/>
    <property type="project" value="InterPro"/>
</dbReference>
<dbReference type="PANTHER" id="PTHR41523">
    <property type="entry name" value="TWO-COMPONENT SYSTEM SENSOR PROTEIN"/>
    <property type="match status" value="1"/>
</dbReference>
<accession>A0A2I0R2W5</accession>
<keyword evidence="6" id="KW-0418">Kinase</keyword>
<sequence>MEEEIKQLIQEIRSTENKLTKLKRLADKFNSPALKKELSSLGALTEDEIKSIRAELNAKEKLFKESENFSNVGQWSYCFKTGIMDWSKKTYEIFEYPENYEGTLNDFYMTCVSEPSALRFPEQLDKMKTTYDQMIMNQSIRTPSGNDKIVSFSSNPILNEKKEIVGVEGLVKDLTPEITGEKGLDNFFNLSSDLHCIVHVDQYFVKVSPAWTKLLGYSEKELLSTSYMDFIHPDDRERADALVSQIDVKNKTIVDENRYVTKNGEVVYLSWNSKFDPETNLAYCTARDVTQLRLAQNELMNDLTAKDLLLKEIHHRVKNNLQIISSLLSLQAGLNSNHDDLSILYEASQNRIKSMAAIHEMFYQSENLDKIEFGKYLAKLTDDLIRTFESKNKKVEIDLKTETVFVSLNKAIPLGLIINEIVTNAIKHGADEQGKSFVFVNLECLPNKEFQLTIGDQSQKAFTDILNQEVESLGLMLIKSLTEQIDGDIRQVTTDTGTVFKLLFTP</sequence>
<organism evidence="9 10">
    <name type="scientific">Brumimicrobium salinarum</name>
    <dbReference type="NCBI Taxonomy" id="2058658"/>
    <lineage>
        <taxon>Bacteria</taxon>
        <taxon>Pseudomonadati</taxon>
        <taxon>Bacteroidota</taxon>
        <taxon>Flavobacteriia</taxon>
        <taxon>Flavobacteriales</taxon>
        <taxon>Crocinitomicaceae</taxon>
        <taxon>Brumimicrobium</taxon>
    </lineage>
</organism>
<dbReference type="RefSeq" id="WP_101334299.1">
    <property type="nucleotide sequence ID" value="NZ_PJNI01000007.1"/>
</dbReference>
<dbReference type="AlphaFoldDB" id="A0A2I0R2W5"/>
<evidence type="ECO:0000256" key="3">
    <source>
        <dbReference type="ARBA" id="ARBA00022553"/>
    </source>
</evidence>
<dbReference type="InterPro" id="IPR035965">
    <property type="entry name" value="PAS-like_dom_sf"/>
</dbReference>
<dbReference type="EC" id="2.7.13.3" evidence="2"/>
<gene>
    <name evidence="9" type="ORF">CW751_07040</name>
</gene>
<dbReference type="InterPro" id="IPR036890">
    <property type="entry name" value="HATPase_C_sf"/>
</dbReference>
<evidence type="ECO:0000256" key="5">
    <source>
        <dbReference type="ARBA" id="ARBA00022741"/>
    </source>
</evidence>
<dbReference type="PROSITE" id="PS50112">
    <property type="entry name" value="PAS"/>
    <property type="match status" value="1"/>
</dbReference>
<dbReference type="GO" id="GO:0004673">
    <property type="term" value="F:protein histidine kinase activity"/>
    <property type="evidence" value="ECO:0007669"/>
    <property type="project" value="UniProtKB-EC"/>
</dbReference>
<dbReference type="GO" id="GO:0005524">
    <property type="term" value="F:ATP binding"/>
    <property type="evidence" value="ECO:0007669"/>
    <property type="project" value="UniProtKB-KW"/>
</dbReference>